<dbReference type="RefSeq" id="XP_024778303.1">
    <property type="nucleotide sequence ID" value="XM_024914016.1"/>
</dbReference>
<dbReference type="EMBL" id="KZ679676">
    <property type="protein sequence ID" value="PTB58626.1"/>
    <property type="molecule type" value="Genomic_DNA"/>
</dbReference>
<proteinExistence type="predicted"/>
<dbReference type="Proteomes" id="UP000241690">
    <property type="component" value="Unassembled WGS sequence"/>
</dbReference>
<sequence>MLAPRCKAKRCINGIPFSSLLFSFDGSILLRILAIEISDRLLSLSRVLCLFLFVTDNDDIPRRLKLAPRCASQTNEWLRLHAAKPRLSAAPLPWTSMSGISFDLYIFSRDESFSSTTFISSGAGEAA</sequence>
<protein>
    <submittedName>
        <fullName evidence="1">Uncharacterized protein</fullName>
    </submittedName>
</protein>
<gene>
    <name evidence="1" type="ORF">M431DRAFT_281561</name>
</gene>
<keyword evidence="2" id="KW-1185">Reference proteome</keyword>
<organism evidence="1 2">
    <name type="scientific">Trichoderma harzianum CBS 226.95</name>
    <dbReference type="NCBI Taxonomy" id="983964"/>
    <lineage>
        <taxon>Eukaryota</taxon>
        <taxon>Fungi</taxon>
        <taxon>Dikarya</taxon>
        <taxon>Ascomycota</taxon>
        <taxon>Pezizomycotina</taxon>
        <taxon>Sordariomycetes</taxon>
        <taxon>Hypocreomycetidae</taxon>
        <taxon>Hypocreales</taxon>
        <taxon>Hypocreaceae</taxon>
        <taxon>Trichoderma</taxon>
    </lineage>
</organism>
<name>A0A2T4ANG5_TRIHA</name>
<dbReference type="AlphaFoldDB" id="A0A2T4ANG5"/>
<evidence type="ECO:0000313" key="2">
    <source>
        <dbReference type="Proteomes" id="UP000241690"/>
    </source>
</evidence>
<accession>A0A2T4ANG5</accession>
<evidence type="ECO:0000313" key="1">
    <source>
        <dbReference type="EMBL" id="PTB58626.1"/>
    </source>
</evidence>
<reference evidence="1 2" key="1">
    <citation type="submission" date="2016-07" db="EMBL/GenBank/DDBJ databases">
        <title>Multiple horizontal gene transfer events from other fungi enriched the ability of initially mycotrophic Trichoderma (Ascomycota) to feed on dead plant biomass.</title>
        <authorList>
            <consortium name="DOE Joint Genome Institute"/>
            <person name="Aerts A."/>
            <person name="Atanasova L."/>
            <person name="Chenthamara K."/>
            <person name="Zhang J."/>
            <person name="Grujic M."/>
            <person name="Henrissat B."/>
            <person name="Kuo A."/>
            <person name="Salamov A."/>
            <person name="Lipzen A."/>
            <person name="Labutti K."/>
            <person name="Barry K."/>
            <person name="Miao Y."/>
            <person name="Rahimi M.J."/>
            <person name="Shen Q."/>
            <person name="Grigoriev I.V."/>
            <person name="Kubicek C.P."/>
            <person name="Druzhinina I.S."/>
        </authorList>
    </citation>
    <scope>NUCLEOTIDE SEQUENCE [LARGE SCALE GENOMIC DNA]</scope>
    <source>
        <strain evidence="1 2">CBS 226.95</strain>
    </source>
</reference>
<dbReference type="GeneID" id="36622581"/>